<dbReference type="AlphaFoldDB" id="A0A8G2BGT5"/>
<evidence type="ECO:0000256" key="1">
    <source>
        <dbReference type="ARBA" id="ARBA00009381"/>
    </source>
</evidence>
<dbReference type="Pfam" id="PF01019">
    <property type="entry name" value="G_glu_transpept"/>
    <property type="match status" value="1"/>
</dbReference>
<dbReference type="RefSeq" id="WP_093149268.1">
    <property type="nucleotide sequence ID" value="NZ_FNBW01000004.1"/>
</dbReference>
<dbReference type="Gene3D" id="1.10.246.130">
    <property type="match status" value="1"/>
</dbReference>
<evidence type="ECO:0000256" key="3">
    <source>
        <dbReference type="ARBA" id="ARBA00022801"/>
    </source>
</evidence>
<gene>
    <name evidence="5" type="ORF">SAMN05660686_01450</name>
</gene>
<organism evidence="5 6">
    <name type="scientific">Thalassobaculum litoreum DSM 18839</name>
    <dbReference type="NCBI Taxonomy" id="1123362"/>
    <lineage>
        <taxon>Bacteria</taxon>
        <taxon>Pseudomonadati</taxon>
        <taxon>Pseudomonadota</taxon>
        <taxon>Alphaproteobacteria</taxon>
        <taxon>Rhodospirillales</taxon>
        <taxon>Thalassobaculaceae</taxon>
        <taxon>Thalassobaculum</taxon>
    </lineage>
</organism>
<keyword evidence="2" id="KW-0808">Transferase</keyword>
<dbReference type="InterPro" id="IPR051792">
    <property type="entry name" value="GGT_bact"/>
</dbReference>
<comment type="caution">
    <text evidence="5">The sequence shown here is derived from an EMBL/GenBank/DDBJ whole genome shotgun (WGS) entry which is preliminary data.</text>
</comment>
<dbReference type="PANTHER" id="PTHR43199">
    <property type="entry name" value="GLUTATHIONE HYDROLASE"/>
    <property type="match status" value="1"/>
</dbReference>
<evidence type="ECO:0000256" key="2">
    <source>
        <dbReference type="ARBA" id="ARBA00022679"/>
    </source>
</evidence>
<dbReference type="GO" id="GO:0016787">
    <property type="term" value="F:hydrolase activity"/>
    <property type="evidence" value="ECO:0007669"/>
    <property type="project" value="UniProtKB-KW"/>
</dbReference>
<dbReference type="OrthoDB" id="9781342at2"/>
<dbReference type="InterPro" id="IPR029055">
    <property type="entry name" value="Ntn_hydrolases_N"/>
</dbReference>
<dbReference type="GO" id="GO:0016740">
    <property type="term" value="F:transferase activity"/>
    <property type="evidence" value="ECO:0007669"/>
    <property type="project" value="UniProtKB-KW"/>
</dbReference>
<keyword evidence="6" id="KW-1185">Reference proteome</keyword>
<sequence length="534" mass="56872">MADVTYIAGRSPVRGVSGMVAAAHPSAAAAGAQVLREGGNAFDAIVATAAALNVCEPFMSGLAGNGLATMYIAKEKRVRSLDFTPPVPLKFDPSSTTKDEIAAGPKAPGVPGNLAGWNTINKTYGTRPLGELFKEAVRLARVGVPASAFYARLMDFCLDRNYPDLWRETYLDPLGKKAAGQVLRQPLLADTLEAIGSEGAGYLYGGPLGRTMTEHLQSIGGVISLEDLERVVPQFMEPMQVDYRGMTIHTVPPPAESFQMLLSLAMLSETDIGAMDHLGPDHLDTVFRSIRIASEMRLTYNKRPRAEVEALFEPAVMDRLRTRLTDGKPVIGRTEQWGAGPMSETDWTRQHTTSFSAADAEGNLICITQTLGGIFGSGVVIPGTGVCMSNYLNWGDLEPDSPNYLAPGKAWASVVAPSIGTVDGTGVLALGTPGSYGIMQTQTQAYVHYLDYGLDLQAAIEAPRARLWDGARVELESRVPEATVAELKKRGHAVEMAAPLTMNCGGMQAVSFTPETGAMVGAADPRRDGSAVPA</sequence>
<evidence type="ECO:0000313" key="6">
    <source>
        <dbReference type="Proteomes" id="UP000198615"/>
    </source>
</evidence>
<name>A0A8G2BGT5_9PROT</name>
<dbReference type="PANTHER" id="PTHR43199:SF1">
    <property type="entry name" value="GLUTATHIONE HYDROLASE PROENZYME"/>
    <property type="match status" value="1"/>
</dbReference>
<evidence type="ECO:0000256" key="4">
    <source>
        <dbReference type="ARBA" id="ARBA00023145"/>
    </source>
</evidence>
<accession>A0A8G2BGT5</accession>
<dbReference type="InterPro" id="IPR043137">
    <property type="entry name" value="GGT_ssub_C"/>
</dbReference>
<comment type="similarity">
    <text evidence="1">Belongs to the gamma-glutamyltransferase family.</text>
</comment>
<protein>
    <submittedName>
        <fullName evidence="5">Gamma-glutamyltranspeptidase / glutathione hydrolase</fullName>
    </submittedName>
</protein>
<evidence type="ECO:0000313" key="5">
    <source>
        <dbReference type="EMBL" id="SDF50075.1"/>
    </source>
</evidence>
<dbReference type="Proteomes" id="UP000198615">
    <property type="component" value="Unassembled WGS sequence"/>
</dbReference>
<keyword evidence="3 5" id="KW-0378">Hydrolase</keyword>
<dbReference type="InterPro" id="IPR043138">
    <property type="entry name" value="GGT_lsub"/>
</dbReference>
<reference evidence="5 6" key="1">
    <citation type="submission" date="2016-10" db="EMBL/GenBank/DDBJ databases">
        <authorList>
            <person name="Varghese N."/>
            <person name="Submissions S."/>
        </authorList>
    </citation>
    <scope>NUCLEOTIDE SEQUENCE [LARGE SCALE GENOMIC DNA]</scope>
    <source>
        <strain evidence="5 6">DSM 18839</strain>
    </source>
</reference>
<keyword evidence="4" id="KW-0865">Zymogen</keyword>
<dbReference type="SUPFAM" id="SSF56235">
    <property type="entry name" value="N-terminal nucleophile aminohydrolases (Ntn hydrolases)"/>
    <property type="match status" value="1"/>
</dbReference>
<dbReference type="Gene3D" id="3.60.20.40">
    <property type="match status" value="1"/>
</dbReference>
<dbReference type="PRINTS" id="PR01210">
    <property type="entry name" value="GGTRANSPTASE"/>
</dbReference>
<proteinExistence type="inferred from homology"/>
<dbReference type="EMBL" id="FNBW01000004">
    <property type="protein sequence ID" value="SDF50075.1"/>
    <property type="molecule type" value="Genomic_DNA"/>
</dbReference>